<evidence type="ECO:0000256" key="10">
    <source>
        <dbReference type="ARBA" id="ARBA00023002"/>
    </source>
</evidence>
<dbReference type="GO" id="GO:0034599">
    <property type="term" value="P:cellular response to oxidative stress"/>
    <property type="evidence" value="ECO:0007669"/>
    <property type="project" value="InterPro"/>
</dbReference>
<comment type="caution">
    <text evidence="21">The sequence shown here is derived from an EMBL/GenBank/DDBJ whole genome shotgun (WGS) entry which is preliminary data.</text>
</comment>
<comment type="catalytic activity">
    <reaction evidence="14">
        <text>a hydroperoxide + [thioredoxin]-dithiol = an alcohol + [thioredoxin]-disulfide + H2O</text>
        <dbReference type="Rhea" id="RHEA:62620"/>
        <dbReference type="Rhea" id="RHEA-COMP:10698"/>
        <dbReference type="Rhea" id="RHEA-COMP:10700"/>
        <dbReference type="ChEBI" id="CHEBI:15377"/>
        <dbReference type="ChEBI" id="CHEBI:29950"/>
        <dbReference type="ChEBI" id="CHEBI:30879"/>
        <dbReference type="ChEBI" id="CHEBI:35924"/>
        <dbReference type="ChEBI" id="CHEBI:50058"/>
        <dbReference type="EC" id="1.11.1.24"/>
    </reaction>
</comment>
<evidence type="ECO:0000256" key="15">
    <source>
        <dbReference type="PIRSR" id="PIRSR637944-1"/>
    </source>
</evidence>
<keyword evidence="9" id="KW-0653">Protein transport</keyword>
<dbReference type="Pfam" id="PF00514">
    <property type="entry name" value="Arm"/>
    <property type="match status" value="5"/>
</dbReference>
<evidence type="ECO:0000256" key="13">
    <source>
        <dbReference type="ARBA" id="ARBA00033191"/>
    </source>
</evidence>
<dbReference type="InterPro" id="IPR016024">
    <property type="entry name" value="ARM-type_fold"/>
</dbReference>
<evidence type="ECO:0000256" key="5">
    <source>
        <dbReference type="ARBA" id="ARBA00014329"/>
    </source>
</evidence>
<gene>
    <name evidence="21" type="ORF">DBV15_02351</name>
</gene>
<evidence type="ECO:0000256" key="9">
    <source>
        <dbReference type="ARBA" id="ARBA00022927"/>
    </source>
</evidence>
<dbReference type="InterPro" id="IPR032413">
    <property type="entry name" value="Arm_3"/>
</dbReference>
<feature type="repeat" description="ARM" evidence="16">
    <location>
        <begin position="348"/>
        <end position="390"/>
    </location>
</feature>
<comment type="similarity">
    <text evidence="3">Belongs to the peroxiredoxin family. Prx5 subfamily.</text>
</comment>
<dbReference type="Pfam" id="PF08534">
    <property type="entry name" value="Redoxin"/>
    <property type="match status" value="1"/>
</dbReference>
<feature type="repeat" description="ARM" evidence="16">
    <location>
        <begin position="390"/>
        <end position="418"/>
    </location>
</feature>
<evidence type="ECO:0000313" key="21">
    <source>
        <dbReference type="EMBL" id="TGZ39048.1"/>
    </source>
</evidence>
<dbReference type="EMBL" id="QBLH01003331">
    <property type="protein sequence ID" value="TGZ39048.1"/>
    <property type="molecule type" value="Genomic_DNA"/>
</dbReference>
<sequence>MSQLLSRVVFANGRWSTFSCFPRSFHVSSRKMVIAVGDKLPSVDLFENTPADKVNLAEAAARSKSIIVFGVPGAFTPGCSKTHLPGYVQKAGELKSKGISEIFCVSVNDPFVMAAWGKEHGAAGKVRMLADPKAEFTDAIDLGMDLPPLGGKRSKRYSMVIEDGKVKEINVEPDNTGLSCSLADRIKMSTGPTHKHRYKNVGLDSQELRRRREEEGVQLRKQKREQQLSKRRNVPNIVADEDNVTATDEYSLPTAQSQSPGIITSEMVDALYSPNIQDQLAATQKFRKLLSREPNPPIDEVIQTGIVPQFVEFLKNNTNCTLQFEAAWALTNIASGTSQQTRIVIDAGAVPTFISLLASEYEDVQEQAVWALGNIAGDSPECRDHVLANGILTPLLQLLSKATRLSMTRNAVWALSNLCRGKNPAPAFPKVAPCLPVLAHLLNHTDFDVLADACWALSYLSDGPNDKIQAVIDAGVCRRLVELLMYVKIYIRFIIGGTADQIRYLAMQGCIPPLCDLLTVMDVKIVQVALNGIENILRLGEQDATMHNGLNPYAVLIEECYGLDKIEFLQSHQNMDIYQKAFDIIERLLGLRKKIPDLYLQSIRKDKNTSSPHQILPNYQCKALNSNELSFLI</sequence>
<dbReference type="STRING" id="300112.A0A4S2JXU9"/>
<dbReference type="InterPro" id="IPR036249">
    <property type="entry name" value="Thioredoxin-like_sf"/>
</dbReference>
<dbReference type="Gene3D" id="3.40.30.10">
    <property type="entry name" value="Glutaredoxin"/>
    <property type="match status" value="1"/>
</dbReference>
<dbReference type="PROSITE" id="PS51352">
    <property type="entry name" value="THIOREDOXIN_2"/>
    <property type="match status" value="1"/>
</dbReference>
<keyword evidence="6 17" id="KW-0813">Transport</keyword>
<dbReference type="PROSITE" id="PS51214">
    <property type="entry name" value="IBB"/>
    <property type="match status" value="1"/>
</dbReference>
<dbReference type="Gene3D" id="1.20.5.690">
    <property type="entry name" value="Importin-alpha, importin-beta-binding domain"/>
    <property type="match status" value="1"/>
</dbReference>
<evidence type="ECO:0000256" key="8">
    <source>
        <dbReference type="ARBA" id="ARBA00022862"/>
    </source>
</evidence>
<feature type="repeat" description="ARM" evidence="16">
    <location>
        <begin position="305"/>
        <end position="348"/>
    </location>
</feature>
<dbReference type="InterPro" id="IPR013766">
    <property type="entry name" value="Thioredoxin_domain"/>
</dbReference>
<dbReference type="Proteomes" id="UP000310200">
    <property type="component" value="Unassembled WGS sequence"/>
</dbReference>
<feature type="domain" description="Thioredoxin" evidence="20">
    <location>
        <begin position="34"/>
        <end position="191"/>
    </location>
</feature>
<evidence type="ECO:0000256" key="11">
    <source>
        <dbReference type="ARBA" id="ARBA00023284"/>
    </source>
</evidence>
<comment type="function">
    <text evidence="1">Thiol-specific peroxidase that catalyzes the reduction of hydrogen peroxide and organic hydroperoxides to water and alcohols, respectively. Plays a role in cell protection against oxidative stress by detoxifying peroxides and as sensor of hydrogen peroxide-mediated signaling events.</text>
</comment>
<feature type="compositionally biased region" description="Basic and acidic residues" evidence="18">
    <location>
        <begin position="212"/>
        <end position="228"/>
    </location>
</feature>
<evidence type="ECO:0000256" key="1">
    <source>
        <dbReference type="ARBA" id="ARBA00003330"/>
    </source>
</evidence>
<feature type="active site" description="Cysteine sulfenic acid (-SOH) intermediate" evidence="15">
    <location>
        <position position="79"/>
    </location>
</feature>
<evidence type="ECO:0000259" key="20">
    <source>
        <dbReference type="PROSITE" id="PS51352"/>
    </source>
</evidence>
<dbReference type="InterPro" id="IPR000225">
    <property type="entry name" value="Armadillo"/>
</dbReference>
<evidence type="ECO:0000256" key="2">
    <source>
        <dbReference type="ARBA" id="ARBA00010394"/>
    </source>
</evidence>
<comment type="similarity">
    <text evidence="2">Belongs to the importin alpha family.</text>
</comment>
<evidence type="ECO:0000256" key="3">
    <source>
        <dbReference type="ARBA" id="ARBA00010505"/>
    </source>
</evidence>
<dbReference type="SUPFAM" id="SSF48371">
    <property type="entry name" value="ARM repeat"/>
    <property type="match status" value="1"/>
</dbReference>
<dbReference type="InterPro" id="IPR037944">
    <property type="entry name" value="PRX5-like"/>
</dbReference>
<dbReference type="Pfam" id="PF16186">
    <property type="entry name" value="Arm_3"/>
    <property type="match status" value="1"/>
</dbReference>
<evidence type="ECO:0000256" key="7">
    <source>
        <dbReference type="ARBA" id="ARBA00022559"/>
    </source>
</evidence>
<reference evidence="21 22" key="1">
    <citation type="journal article" date="2019" name="Philos. Trans. R. Soc. Lond., B, Biol. Sci.">
        <title>Ant behaviour and brain gene expression of defending hosts depend on the ecological success of the intruding social parasite.</title>
        <authorList>
            <person name="Kaur R."/>
            <person name="Stoldt M."/>
            <person name="Jongepier E."/>
            <person name="Feldmeyer B."/>
            <person name="Menzel F."/>
            <person name="Bornberg-Bauer E."/>
            <person name="Foitzik S."/>
        </authorList>
    </citation>
    <scope>NUCLEOTIDE SEQUENCE [LARGE SCALE GENOMIC DNA]</scope>
    <source>
        <tissue evidence="21">Whole body</tissue>
    </source>
</reference>
<protein>
    <recommendedName>
        <fullName evidence="5">Peroxiredoxin-5, mitochondrial</fullName>
        <ecNumber evidence="4">1.11.1.24</ecNumber>
    </recommendedName>
    <alternativeName>
        <fullName evidence="12">Peroxiredoxin V</fullName>
    </alternativeName>
    <alternativeName>
        <fullName evidence="13">Thioredoxin-dependent peroxiredoxin 5</fullName>
    </alternativeName>
</protein>
<feature type="region of interest" description="Disordered" evidence="18">
    <location>
        <begin position="212"/>
        <end position="231"/>
    </location>
</feature>
<evidence type="ECO:0000256" key="18">
    <source>
        <dbReference type="SAM" id="MobiDB-lite"/>
    </source>
</evidence>
<dbReference type="FunFam" id="1.20.5.690:FF:000001">
    <property type="entry name" value="Importin subunit alpha"/>
    <property type="match status" value="1"/>
</dbReference>
<organism evidence="21 22">
    <name type="scientific">Temnothorax longispinosus</name>
    <dbReference type="NCBI Taxonomy" id="300112"/>
    <lineage>
        <taxon>Eukaryota</taxon>
        <taxon>Metazoa</taxon>
        <taxon>Ecdysozoa</taxon>
        <taxon>Arthropoda</taxon>
        <taxon>Hexapoda</taxon>
        <taxon>Insecta</taxon>
        <taxon>Pterygota</taxon>
        <taxon>Neoptera</taxon>
        <taxon>Endopterygota</taxon>
        <taxon>Hymenoptera</taxon>
        <taxon>Apocrita</taxon>
        <taxon>Aculeata</taxon>
        <taxon>Formicoidea</taxon>
        <taxon>Formicidae</taxon>
        <taxon>Myrmicinae</taxon>
        <taxon>Temnothorax</taxon>
    </lineage>
</organism>
<evidence type="ECO:0000256" key="16">
    <source>
        <dbReference type="PROSITE-ProRule" id="PRU00259"/>
    </source>
</evidence>
<dbReference type="CDD" id="cd03013">
    <property type="entry name" value="PRX5_like"/>
    <property type="match status" value="1"/>
</dbReference>
<keyword evidence="7" id="KW-0575">Peroxidase</keyword>
<proteinExistence type="inferred from homology"/>
<evidence type="ECO:0000259" key="19">
    <source>
        <dbReference type="PROSITE" id="PS51214"/>
    </source>
</evidence>
<dbReference type="InterPro" id="IPR013740">
    <property type="entry name" value="Redoxin"/>
</dbReference>
<keyword evidence="11" id="KW-0676">Redox-active center</keyword>
<dbReference type="GO" id="GO:0006606">
    <property type="term" value="P:protein import into nucleus"/>
    <property type="evidence" value="ECO:0007669"/>
    <property type="project" value="InterPro"/>
</dbReference>
<dbReference type="AlphaFoldDB" id="A0A4S2JXU9"/>
<accession>A0A4S2JXU9</accession>
<feature type="domain" description="IBB" evidence="19">
    <location>
        <begin position="178"/>
        <end position="241"/>
    </location>
</feature>
<dbReference type="EC" id="1.11.1.24" evidence="4"/>
<dbReference type="SMART" id="SM00185">
    <property type="entry name" value="ARM"/>
    <property type="match status" value="5"/>
</dbReference>
<dbReference type="Gene3D" id="1.25.10.10">
    <property type="entry name" value="Leucine-rich Repeat Variant"/>
    <property type="match status" value="2"/>
</dbReference>
<keyword evidence="10" id="KW-0560">Oxidoreductase</keyword>
<evidence type="ECO:0000256" key="4">
    <source>
        <dbReference type="ARBA" id="ARBA00013017"/>
    </source>
</evidence>
<evidence type="ECO:0000313" key="22">
    <source>
        <dbReference type="Proteomes" id="UP000310200"/>
    </source>
</evidence>
<dbReference type="InterPro" id="IPR002652">
    <property type="entry name" value="Importin-a_IBB"/>
</dbReference>
<dbReference type="GO" id="GO:0061608">
    <property type="term" value="F:nuclear import signal receptor activity"/>
    <property type="evidence" value="ECO:0007669"/>
    <property type="project" value="InterPro"/>
</dbReference>
<dbReference type="SUPFAM" id="SSF52833">
    <property type="entry name" value="Thioredoxin-like"/>
    <property type="match status" value="1"/>
</dbReference>
<dbReference type="GO" id="GO:0008379">
    <property type="term" value="F:thioredoxin peroxidase activity"/>
    <property type="evidence" value="ECO:0007669"/>
    <property type="project" value="InterPro"/>
</dbReference>
<dbReference type="PANTHER" id="PTHR23316">
    <property type="entry name" value="IMPORTIN ALPHA"/>
    <property type="match status" value="1"/>
</dbReference>
<dbReference type="InterPro" id="IPR011989">
    <property type="entry name" value="ARM-like"/>
</dbReference>
<keyword evidence="8" id="KW-0049">Antioxidant</keyword>
<keyword evidence="22" id="KW-1185">Reference proteome</keyword>
<evidence type="ECO:0000256" key="14">
    <source>
        <dbReference type="ARBA" id="ARBA00049091"/>
    </source>
</evidence>
<evidence type="ECO:0000256" key="17">
    <source>
        <dbReference type="PROSITE-ProRule" id="PRU00561"/>
    </source>
</evidence>
<dbReference type="FunFam" id="3.40.30.10:FF:000020">
    <property type="entry name" value="Peroxiredoxin"/>
    <property type="match status" value="1"/>
</dbReference>
<evidence type="ECO:0000256" key="6">
    <source>
        <dbReference type="ARBA" id="ARBA00022448"/>
    </source>
</evidence>
<evidence type="ECO:0000256" key="12">
    <source>
        <dbReference type="ARBA" id="ARBA00031861"/>
    </source>
</evidence>
<dbReference type="Pfam" id="PF01749">
    <property type="entry name" value="IBB"/>
    <property type="match status" value="1"/>
</dbReference>
<name>A0A4S2JXU9_9HYME</name>
<dbReference type="InterPro" id="IPR036975">
    <property type="entry name" value="Importin-a_IBB_sf"/>
</dbReference>
<dbReference type="PROSITE" id="PS50176">
    <property type="entry name" value="ARM_REPEAT"/>
    <property type="match status" value="3"/>
</dbReference>